<organism evidence="2 3">
    <name type="scientific">Gossypium trilobum</name>
    <dbReference type="NCBI Taxonomy" id="34281"/>
    <lineage>
        <taxon>Eukaryota</taxon>
        <taxon>Viridiplantae</taxon>
        <taxon>Streptophyta</taxon>
        <taxon>Embryophyta</taxon>
        <taxon>Tracheophyta</taxon>
        <taxon>Spermatophyta</taxon>
        <taxon>Magnoliopsida</taxon>
        <taxon>eudicotyledons</taxon>
        <taxon>Gunneridae</taxon>
        <taxon>Pentapetalae</taxon>
        <taxon>rosids</taxon>
        <taxon>malvids</taxon>
        <taxon>Malvales</taxon>
        <taxon>Malvaceae</taxon>
        <taxon>Malvoideae</taxon>
        <taxon>Gossypium</taxon>
    </lineage>
</organism>
<dbReference type="PANTHER" id="PTHR47074">
    <property type="entry name" value="BNAC02G40300D PROTEIN"/>
    <property type="match status" value="1"/>
</dbReference>
<proteinExistence type="predicted"/>
<dbReference type="AlphaFoldDB" id="A0A7J9EYV4"/>
<comment type="caution">
    <text evidence="2">The sequence shown here is derived from an EMBL/GenBank/DDBJ whole genome shotgun (WGS) entry which is preliminary data.</text>
</comment>
<dbReference type="PANTHER" id="PTHR47074:SF48">
    <property type="entry name" value="POLYNUCLEOTIDYL TRANSFERASE, RIBONUCLEASE H-LIKE SUPERFAMILY PROTEIN"/>
    <property type="match status" value="1"/>
</dbReference>
<feature type="domain" description="RNase H type-1" evidence="1">
    <location>
        <begin position="282"/>
        <end position="336"/>
    </location>
</feature>
<dbReference type="Proteomes" id="UP000593568">
    <property type="component" value="Unassembled WGS sequence"/>
</dbReference>
<reference evidence="2 3" key="1">
    <citation type="journal article" date="2019" name="Genome Biol. Evol.">
        <title>Insights into the evolution of the New World diploid cottons (Gossypium, subgenus Houzingenia) based on genome sequencing.</title>
        <authorList>
            <person name="Grover C.E."/>
            <person name="Arick M.A. 2nd"/>
            <person name="Thrash A."/>
            <person name="Conover J.L."/>
            <person name="Sanders W.S."/>
            <person name="Peterson D.G."/>
            <person name="Frelichowski J.E."/>
            <person name="Scheffler J.A."/>
            <person name="Scheffler B.E."/>
            <person name="Wendel J.F."/>
        </authorList>
    </citation>
    <scope>NUCLEOTIDE SEQUENCE [LARGE SCALE GENOMIC DNA]</scope>
    <source>
        <strain evidence="2">8</strain>
        <tissue evidence="2">Leaf</tissue>
    </source>
</reference>
<name>A0A7J9EYV4_9ROSI</name>
<accession>A0A7J9EYV4</accession>
<feature type="non-terminal residue" evidence="2">
    <location>
        <position position="337"/>
    </location>
</feature>
<dbReference type="GO" id="GO:0004523">
    <property type="term" value="F:RNA-DNA hybrid ribonuclease activity"/>
    <property type="evidence" value="ECO:0007669"/>
    <property type="project" value="InterPro"/>
</dbReference>
<evidence type="ECO:0000313" key="2">
    <source>
        <dbReference type="EMBL" id="MBA0778237.1"/>
    </source>
</evidence>
<dbReference type="InterPro" id="IPR002156">
    <property type="entry name" value="RNaseH_domain"/>
</dbReference>
<sequence>MDNFWIIMDDLAFVDVKPDKGWFTWMNNREGNRELRDHLGRFLVLAFWLGCVPFFSSSVLRQTCSNYDAVLLDTLGRKLREEMRDPRLSFGLRQGWGASMRRRRMSGIRLRGPGFIGLKRGTRTPNLFMFGLSVEIKRRIEGLQDSIVKALKIGFGWQIGDGMTARFKVDRWGFEGLDGNSLWTSSNGSRDGLGSKQVCHRGGLRNETIIHALRDCPEAQAILSFGGLDGFLWNVWNGRNNALFWGKGDDARLVHPRFHRWIKPSNDAIKINVDAVILDSMVGIGIIVRDHNGFVLGCRLVFLDYKMNVEWPEAEALREGIIWARSNNVTRAFLDTD</sequence>
<evidence type="ECO:0000313" key="3">
    <source>
        <dbReference type="Proteomes" id="UP000593568"/>
    </source>
</evidence>
<dbReference type="EMBL" id="JABEZW010000010">
    <property type="protein sequence ID" value="MBA0778237.1"/>
    <property type="molecule type" value="Genomic_DNA"/>
</dbReference>
<dbReference type="InterPro" id="IPR052929">
    <property type="entry name" value="RNase_H-like_EbsB-rel"/>
</dbReference>
<evidence type="ECO:0000259" key="1">
    <source>
        <dbReference type="Pfam" id="PF13456"/>
    </source>
</evidence>
<protein>
    <recommendedName>
        <fullName evidence="1">RNase H type-1 domain-containing protein</fullName>
    </recommendedName>
</protein>
<gene>
    <name evidence="2" type="ORF">Gotri_006128</name>
</gene>
<dbReference type="Pfam" id="PF13456">
    <property type="entry name" value="RVT_3"/>
    <property type="match status" value="1"/>
</dbReference>
<keyword evidence="3" id="KW-1185">Reference proteome</keyword>
<dbReference type="GO" id="GO:0003676">
    <property type="term" value="F:nucleic acid binding"/>
    <property type="evidence" value="ECO:0007669"/>
    <property type="project" value="InterPro"/>
</dbReference>